<evidence type="ECO:0000256" key="2">
    <source>
        <dbReference type="ARBA" id="ARBA00023125"/>
    </source>
</evidence>
<evidence type="ECO:0000256" key="3">
    <source>
        <dbReference type="ARBA" id="ARBA00023163"/>
    </source>
</evidence>
<evidence type="ECO:0000313" key="5">
    <source>
        <dbReference type="EMBL" id="MBA5763553.1"/>
    </source>
</evidence>
<dbReference type="PROSITE" id="PS01124">
    <property type="entry name" value="HTH_ARAC_FAMILY_2"/>
    <property type="match status" value="1"/>
</dbReference>
<comment type="caution">
    <text evidence="5">The sequence shown here is derived from an EMBL/GenBank/DDBJ whole genome shotgun (WGS) entry which is preliminary data.</text>
</comment>
<keyword evidence="3" id="KW-0804">Transcription</keyword>
<dbReference type="InterPro" id="IPR018060">
    <property type="entry name" value="HTH_AraC"/>
</dbReference>
<protein>
    <submittedName>
        <fullName evidence="5">Helix-turn-helix transcriptional regulator</fullName>
    </submittedName>
</protein>
<feature type="domain" description="HTH araC/xylS-type" evidence="4">
    <location>
        <begin position="166"/>
        <end position="263"/>
    </location>
</feature>
<dbReference type="Proteomes" id="UP000571701">
    <property type="component" value="Unassembled WGS sequence"/>
</dbReference>
<dbReference type="Gene3D" id="1.10.10.60">
    <property type="entry name" value="Homeodomain-like"/>
    <property type="match status" value="1"/>
</dbReference>
<dbReference type="PANTHER" id="PTHR47894:SF4">
    <property type="entry name" value="HTH-TYPE TRANSCRIPTIONAL REGULATOR GADX"/>
    <property type="match status" value="1"/>
</dbReference>
<keyword evidence="2" id="KW-0238">DNA-binding</keyword>
<accession>A0A7W2IUR3</accession>
<sequence length="271" mass="30990">MYFHKVTTNSVNLQPFRTKQVFLIRADGYSGSAFINGSKIANFDQSLLVIPAESLIQCDIQKDRSDGVLELFTINKRDKAALKEKLLLINDFILDRKNNADYILAKGDDLASIFALNHSLVSCHLGREVKNLTLKQSVLHLLLILYTQGYDISLLFHQACHLSVSERLTRLFLDEPMYKWTLENAAKRIFTSNSTLRRNLSRENTSFSKLLNSVRLGLAINYLTFTNFNIFKVSELSGFNSSAYFCTIFKKKYGMTPQKFRQTSKETNSLN</sequence>
<gene>
    <name evidence="5" type="ORF">H2O73_14415</name>
</gene>
<keyword evidence="1" id="KW-0805">Transcription regulation</keyword>
<evidence type="ECO:0000259" key="4">
    <source>
        <dbReference type="PROSITE" id="PS01124"/>
    </source>
</evidence>
<organism evidence="5 6">
    <name type="scientific">Vibrio marinisediminis</name>
    <dbReference type="NCBI Taxonomy" id="2758441"/>
    <lineage>
        <taxon>Bacteria</taxon>
        <taxon>Pseudomonadati</taxon>
        <taxon>Pseudomonadota</taxon>
        <taxon>Gammaproteobacteria</taxon>
        <taxon>Vibrionales</taxon>
        <taxon>Vibrionaceae</taxon>
        <taxon>Vibrio</taxon>
    </lineage>
</organism>
<proteinExistence type="predicted"/>
<evidence type="ECO:0000313" key="6">
    <source>
        <dbReference type="Proteomes" id="UP000571701"/>
    </source>
</evidence>
<reference evidence="5 6" key="1">
    <citation type="submission" date="2020-07" db="EMBL/GenBank/DDBJ databases">
        <title>Vibrio marinisediminis sp. nov., isolated from marine sediment.</title>
        <authorList>
            <person name="Ji X."/>
        </authorList>
    </citation>
    <scope>NUCLEOTIDE SEQUENCE [LARGE SCALE GENOMIC DNA]</scope>
    <source>
        <strain evidence="5 6">404</strain>
    </source>
</reference>
<dbReference type="Pfam" id="PF12833">
    <property type="entry name" value="HTH_18"/>
    <property type="match status" value="1"/>
</dbReference>
<keyword evidence="6" id="KW-1185">Reference proteome</keyword>
<dbReference type="SUPFAM" id="SSF46689">
    <property type="entry name" value="Homeodomain-like"/>
    <property type="match status" value="1"/>
</dbReference>
<dbReference type="PANTHER" id="PTHR47894">
    <property type="entry name" value="HTH-TYPE TRANSCRIPTIONAL REGULATOR GADX"/>
    <property type="match status" value="1"/>
</dbReference>
<evidence type="ECO:0000256" key="1">
    <source>
        <dbReference type="ARBA" id="ARBA00023015"/>
    </source>
</evidence>
<dbReference type="GO" id="GO:0005829">
    <property type="term" value="C:cytosol"/>
    <property type="evidence" value="ECO:0007669"/>
    <property type="project" value="TreeGrafter"/>
</dbReference>
<name>A0A7W2IUR3_9VIBR</name>
<dbReference type="AlphaFoldDB" id="A0A7W2IUR3"/>
<dbReference type="GO" id="GO:0000976">
    <property type="term" value="F:transcription cis-regulatory region binding"/>
    <property type="evidence" value="ECO:0007669"/>
    <property type="project" value="TreeGrafter"/>
</dbReference>
<dbReference type="EMBL" id="JACFYF010000009">
    <property type="protein sequence ID" value="MBA5763553.1"/>
    <property type="molecule type" value="Genomic_DNA"/>
</dbReference>
<dbReference type="PROSITE" id="PS00041">
    <property type="entry name" value="HTH_ARAC_FAMILY_1"/>
    <property type="match status" value="1"/>
</dbReference>
<dbReference type="PRINTS" id="PR00032">
    <property type="entry name" value="HTHARAC"/>
</dbReference>
<dbReference type="InterPro" id="IPR018062">
    <property type="entry name" value="HTH_AraC-typ_CS"/>
</dbReference>
<dbReference type="GO" id="GO:0003700">
    <property type="term" value="F:DNA-binding transcription factor activity"/>
    <property type="evidence" value="ECO:0007669"/>
    <property type="project" value="InterPro"/>
</dbReference>
<dbReference type="InterPro" id="IPR020449">
    <property type="entry name" value="Tscrpt_reg_AraC-type_HTH"/>
</dbReference>
<dbReference type="InterPro" id="IPR009057">
    <property type="entry name" value="Homeodomain-like_sf"/>
</dbReference>
<dbReference type="SMART" id="SM00342">
    <property type="entry name" value="HTH_ARAC"/>
    <property type="match status" value="1"/>
</dbReference>